<organism evidence="2">
    <name type="scientific">Tanacetum cinerariifolium</name>
    <name type="common">Dalmatian daisy</name>
    <name type="synonym">Chrysanthemum cinerariifolium</name>
    <dbReference type="NCBI Taxonomy" id="118510"/>
    <lineage>
        <taxon>Eukaryota</taxon>
        <taxon>Viridiplantae</taxon>
        <taxon>Streptophyta</taxon>
        <taxon>Embryophyta</taxon>
        <taxon>Tracheophyta</taxon>
        <taxon>Spermatophyta</taxon>
        <taxon>Magnoliopsida</taxon>
        <taxon>eudicotyledons</taxon>
        <taxon>Gunneridae</taxon>
        <taxon>Pentapetalae</taxon>
        <taxon>asterids</taxon>
        <taxon>campanulids</taxon>
        <taxon>Asterales</taxon>
        <taxon>Asteraceae</taxon>
        <taxon>Asteroideae</taxon>
        <taxon>Anthemideae</taxon>
        <taxon>Anthemidinae</taxon>
        <taxon>Tanacetum</taxon>
    </lineage>
</organism>
<protein>
    <recommendedName>
        <fullName evidence="3">Synaptobrevin, longin-like domain protein</fullName>
    </recommendedName>
</protein>
<feature type="compositionally biased region" description="Polar residues" evidence="1">
    <location>
        <begin position="377"/>
        <end position="386"/>
    </location>
</feature>
<reference evidence="2" key="1">
    <citation type="journal article" date="2019" name="Sci. Rep.">
        <title>Draft genome of Tanacetum cinerariifolium, the natural source of mosquito coil.</title>
        <authorList>
            <person name="Yamashiro T."/>
            <person name="Shiraishi A."/>
            <person name="Satake H."/>
            <person name="Nakayama K."/>
        </authorList>
    </citation>
    <scope>NUCLEOTIDE SEQUENCE</scope>
</reference>
<feature type="region of interest" description="Disordered" evidence="1">
    <location>
        <begin position="91"/>
        <end position="126"/>
    </location>
</feature>
<accession>A0A699JJ83</accession>
<feature type="non-terminal residue" evidence="2">
    <location>
        <position position="1"/>
    </location>
</feature>
<comment type="caution">
    <text evidence="2">The sequence shown here is derived from an EMBL/GenBank/DDBJ whole genome shotgun (WGS) entry which is preliminary data.</text>
</comment>
<proteinExistence type="predicted"/>
<name>A0A699JJ83_TANCI</name>
<feature type="region of interest" description="Disordered" evidence="1">
    <location>
        <begin position="358"/>
        <end position="386"/>
    </location>
</feature>
<sequence>ATRIETTEEGTKILTTVDGILRTVTESSLRRNLKLQDEAGIRFNEFSSNIATALVCLATNRTYNFLKMIFDVLVKNVNNKGEGLGTPIEPHHIPSPKALPTSHTTYSSPTLPPVSTAPIPTVTPSETTPIRQYTRRARIAQSSALPPVADEPASPLRDVSQGEACPTDSGFIADQDRANIATSSTLPYDPAPRVTSPAAVEGSMQHTIDNMVAILEKSKHNVDFHPIVDFVEASPLRYALTFKPTVYVSHIRQFWSATRIETTEEGTKILTTVDGILRTVTESSLRRNLKLQDEEGIRFNEFSSNIATALVCLATNRIYNFSKMIFDGLVKNVNNKGEGSGTPIEPHHTPSPKALLTSHTTYSSPTLPPISTAPIPTVTSSETTPIRQYSRRARIAQSSALLPVADEPASPLRDVSQGEDCPTDSGFIADQDRANIATSSNLPYDPAPRVTSPTAVEGSMQHTIDVKPKF</sequence>
<dbReference type="EMBL" id="BKCJ010417601">
    <property type="protein sequence ID" value="GFA40111.1"/>
    <property type="molecule type" value="Genomic_DNA"/>
</dbReference>
<feature type="region of interest" description="Disordered" evidence="1">
    <location>
        <begin position="143"/>
        <end position="164"/>
    </location>
</feature>
<gene>
    <name evidence="2" type="ORF">Tci_612083</name>
</gene>
<evidence type="ECO:0000313" key="2">
    <source>
        <dbReference type="EMBL" id="GFA40111.1"/>
    </source>
</evidence>
<feature type="region of interest" description="Disordered" evidence="1">
    <location>
        <begin position="407"/>
        <end position="470"/>
    </location>
</feature>
<evidence type="ECO:0008006" key="3">
    <source>
        <dbReference type="Google" id="ProtNLM"/>
    </source>
</evidence>
<evidence type="ECO:0000256" key="1">
    <source>
        <dbReference type="SAM" id="MobiDB-lite"/>
    </source>
</evidence>
<dbReference type="AlphaFoldDB" id="A0A699JJ83"/>